<comment type="similarity">
    <text evidence="1 4">Belongs to the PAPS reductase family. CysH subfamily.</text>
</comment>
<dbReference type="GO" id="GO:0046872">
    <property type="term" value="F:metal ion binding"/>
    <property type="evidence" value="ECO:0007669"/>
    <property type="project" value="UniProtKB-KW"/>
</dbReference>
<dbReference type="EC" id="1.8.4.10" evidence="4"/>
<keyword evidence="2 4" id="KW-0560">Oxidoreductase</keyword>
<dbReference type="RefSeq" id="WP_115867083.1">
    <property type="nucleotide sequence ID" value="NZ_QREG01000004.1"/>
</dbReference>
<evidence type="ECO:0000259" key="5">
    <source>
        <dbReference type="Pfam" id="PF01507"/>
    </source>
</evidence>
<keyword evidence="7" id="KW-1185">Reference proteome</keyword>
<accession>A0A3D9L5N7</accession>
<feature type="active site" description="Nucleophile; cysteine thiosulfonate intermediate" evidence="4">
    <location>
        <position position="217"/>
    </location>
</feature>
<dbReference type="PIRSF" id="PIRSF000857">
    <property type="entry name" value="PAPS_reductase"/>
    <property type="match status" value="1"/>
</dbReference>
<reference evidence="6 7" key="1">
    <citation type="submission" date="2018-07" db="EMBL/GenBank/DDBJ databases">
        <title>Genomic Encyclopedia of Type Strains, Phase IV (KMG-IV): sequencing the most valuable type-strain genomes for metagenomic binning, comparative biology and taxonomic classification.</title>
        <authorList>
            <person name="Goeker M."/>
        </authorList>
    </citation>
    <scope>NUCLEOTIDE SEQUENCE [LARGE SCALE GENOMIC DNA]</scope>
    <source>
        <strain evidence="6 7">DSM 4134</strain>
    </source>
</reference>
<evidence type="ECO:0000256" key="3">
    <source>
        <dbReference type="ARBA" id="ARBA00024327"/>
    </source>
</evidence>
<dbReference type="Pfam" id="PF01507">
    <property type="entry name" value="PAPS_reduct"/>
    <property type="match status" value="1"/>
</dbReference>
<feature type="binding site" evidence="4">
    <location>
        <position position="195"/>
    </location>
    <ligand>
        <name>[4Fe-4S] cluster</name>
        <dbReference type="ChEBI" id="CHEBI:49883"/>
    </ligand>
</feature>
<evidence type="ECO:0000313" key="6">
    <source>
        <dbReference type="EMBL" id="REE00986.1"/>
    </source>
</evidence>
<evidence type="ECO:0000313" key="7">
    <source>
        <dbReference type="Proteomes" id="UP000256779"/>
    </source>
</evidence>
<dbReference type="GO" id="GO:0019379">
    <property type="term" value="P:sulfate assimilation, phosphoadenylyl sulfate reduction by phosphoadenylyl-sulfate reductase (thioredoxin)"/>
    <property type="evidence" value="ECO:0007669"/>
    <property type="project" value="UniProtKB-UniRule"/>
</dbReference>
<feature type="domain" description="Phosphoadenosine phosphosulphate reductase" evidence="5">
    <location>
        <begin position="35"/>
        <end position="200"/>
    </location>
</feature>
<dbReference type="NCBIfam" id="NF002537">
    <property type="entry name" value="PRK02090.1"/>
    <property type="match status" value="1"/>
</dbReference>
<dbReference type="PANTHER" id="PTHR46509:SF1">
    <property type="entry name" value="PHOSPHOADENOSINE PHOSPHOSULFATE REDUCTASE"/>
    <property type="match status" value="1"/>
</dbReference>
<keyword evidence="4" id="KW-0408">Iron</keyword>
<dbReference type="EMBL" id="QREG01000004">
    <property type="protein sequence ID" value="REE00986.1"/>
    <property type="molecule type" value="Genomic_DNA"/>
</dbReference>
<dbReference type="GO" id="GO:0051539">
    <property type="term" value="F:4 iron, 4 sulfur cluster binding"/>
    <property type="evidence" value="ECO:0007669"/>
    <property type="project" value="UniProtKB-UniRule"/>
</dbReference>
<comment type="catalytic activity">
    <reaction evidence="4">
        <text>[thioredoxin]-disulfide + sulfite + AMP + 2 H(+) = adenosine 5'-phosphosulfate + [thioredoxin]-dithiol</text>
        <dbReference type="Rhea" id="RHEA:21976"/>
        <dbReference type="Rhea" id="RHEA-COMP:10698"/>
        <dbReference type="Rhea" id="RHEA-COMP:10700"/>
        <dbReference type="ChEBI" id="CHEBI:15378"/>
        <dbReference type="ChEBI" id="CHEBI:17359"/>
        <dbReference type="ChEBI" id="CHEBI:29950"/>
        <dbReference type="ChEBI" id="CHEBI:50058"/>
        <dbReference type="ChEBI" id="CHEBI:58243"/>
        <dbReference type="ChEBI" id="CHEBI:456215"/>
        <dbReference type="EC" id="1.8.4.10"/>
    </reaction>
</comment>
<dbReference type="GO" id="GO:0005737">
    <property type="term" value="C:cytoplasm"/>
    <property type="evidence" value="ECO:0007669"/>
    <property type="project" value="UniProtKB-SubCell"/>
</dbReference>
<dbReference type="OrthoDB" id="9794018at2"/>
<comment type="subcellular location">
    <subcellularLocation>
        <location evidence="4">Cytoplasm</location>
    </subcellularLocation>
</comment>
<comment type="cofactor">
    <cofactor evidence="4">
        <name>[4Fe-4S] cluster</name>
        <dbReference type="ChEBI" id="CHEBI:49883"/>
    </cofactor>
    <text evidence="4">Binds 1 [4Fe-4S] cluster per subunit.</text>
</comment>
<dbReference type="Gene3D" id="3.40.50.620">
    <property type="entry name" value="HUPs"/>
    <property type="match status" value="1"/>
</dbReference>
<name>A0A3D9L5N7_MARFU</name>
<evidence type="ECO:0000256" key="2">
    <source>
        <dbReference type="ARBA" id="ARBA00023002"/>
    </source>
</evidence>
<feature type="binding site" evidence="4">
    <location>
        <position position="198"/>
    </location>
    <ligand>
        <name>[4Fe-4S] cluster</name>
        <dbReference type="ChEBI" id="CHEBI:49883"/>
    </ligand>
</feature>
<dbReference type="HAMAP" id="MF_00063">
    <property type="entry name" value="CysH"/>
    <property type="match status" value="1"/>
</dbReference>
<protein>
    <recommendedName>
        <fullName evidence="4">Adenosine 5'-phosphosulfate reductase</fullName>
        <shortName evidence="4">APS reductase</shortName>
        <ecNumber evidence="4">1.8.4.10</ecNumber>
    </recommendedName>
    <alternativeName>
        <fullName evidence="4">5'-adenylylsulfate reductase</fullName>
    </alternativeName>
    <alternativeName>
        <fullName evidence="4">Thioredoxin-dependent 5'-adenylylsulfate reductase</fullName>
    </alternativeName>
</protein>
<dbReference type="GO" id="GO:0043866">
    <property type="term" value="F:adenylyl-sulfate reductase (thioredoxin) activity"/>
    <property type="evidence" value="ECO:0007669"/>
    <property type="project" value="UniProtKB-EC"/>
</dbReference>
<comment type="pathway">
    <text evidence="3 4">Sulfur metabolism; hydrogen sulfide biosynthesis; sulfite from sulfate.</text>
</comment>
<dbReference type="InterPro" id="IPR014729">
    <property type="entry name" value="Rossmann-like_a/b/a_fold"/>
</dbReference>
<dbReference type="Proteomes" id="UP000256779">
    <property type="component" value="Unassembled WGS sequence"/>
</dbReference>
<dbReference type="GO" id="GO:0070814">
    <property type="term" value="P:hydrogen sulfide biosynthetic process"/>
    <property type="evidence" value="ECO:0007669"/>
    <property type="project" value="UniProtKB-UniRule"/>
</dbReference>
<keyword evidence="4" id="KW-0411">Iron-sulfur</keyword>
<feature type="binding site" evidence="4">
    <location>
        <position position="114"/>
    </location>
    <ligand>
        <name>[4Fe-4S] cluster</name>
        <dbReference type="ChEBI" id="CHEBI:49883"/>
    </ligand>
</feature>
<dbReference type="InterPro" id="IPR002500">
    <property type="entry name" value="PAPS_reduct_dom"/>
</dbReference>
<organism evidence="6 7">
    <name type="scientific">Marinoscillum furvescens DSM 4134</name>
    <dbReference type="NCBI Taxonomy" id="1122208"/>
    <lineage>
        <taxon>Bacteria</taxon>
        <taxon>Pseudomonadati</taxon>
        <taxon>Bacteroidota</taxon>
        <taxon>Cytophagia</taxon>
        <taxon>Cytophagales</taxon>
        <taxon>Reichenbachiellaceae</taxon>
        <taxon>Marinoscillum</taxon>
    </lineage>
</organism>
<proteinExistence type="inferred from homology"/>
<keyword evidence="4" id="KW-0479">Metal-binding</keyword>
<comment type="caution">
    <text evidence="6">The sequence shown here is derived from an EMBL/GenBank/DDBJ whole genome shotgun (WGS) entry which is preliminary data.</text>
</comment>
<gene>
    <name evidence="4" type="primary">cysH</name>
    <name evidence="6" type="ORF">C7460_1045</name>
</gene>
<keyword evidence="4" id="KW-0963">Cytoplasm</keyword>
<feature type="binding site" evidence="4">
    <location>
        <position position="115"/>
    </location>
    <ligand>
        <name>[4Fe-4S] cluster</name>
        <dbReference type="ChEBI" id="CHEBI:49883"/>
    </ligand>
</feature>
<evidence type="ECO:0000256" key="4">
    <source>
        <dbReference type="HAMAP-Rule" id="MF_00063"/>
    </source>
</evidence>
<evidence type="ECO:0000256" key="1">
    <source>
        <dbReference type="ARBA" id="ARBA00009732"/>
    </source>
</evidence>
<dbReference type="GO" id="GO:0004604">
    <property type="term" value="F:phosphoadenylyl-sulfate reductase (thioredoxin) activity"/>
    <property type="evidence" value="ECO:0007669"/>
    <property type="project" value="UniProtKB-UniRule"/>
</dbReference>
<sequence length="221" mass="25921">MESELRLTELNKRYKNLTYLDRIKMLFGEFDADKILVTTSFGSTSVVLLHMINKVAPDHPIHLINTGYLFKETHAYKQELRDEWGLNVVDVHPRERSHDFSRKHKVWNDNPDFCCFINKVEPMMELKRGKDVWVSGLLGFQNANRANKQIFEHHQGLNKFHPLIDMNQEDLNLYRTIYELPTHPLMYEGYGSIGCVQCTKKGEGREGRWEGREKTECGLHL</sequence>
<dbReference type="PANTHER" id="PTHR46509">
    <property type="entry name" value="PHOSPHOADENOSINE PHOSPHOSULFATE REDUCTASE"/>
    <property type="match status" value="1"/>
</dbReference>
<dbReference type="AlphaFoldDB" id="A0A3D9L5N7"/>
<dbReference type="SUPFAM" id="SSF52402">
    <property type="entry name" value="Adenine nucleotide alpha hydrolases-like"/>
    <property type="match status" value="1"/>
</dbReference>
<dbReference type="InterPro" id="IPR004511">
    <property type="entry name" value="PAPS/APS_Rdtase"/>
</dbReference>
<comment type="function">
    <text evidence="4">Catalyzes the formation of sulfite from adenosine 5'-phosphosulfate (APS) using thioredoxin as an electron donor.</text>
</comment>